<dbReference type="InterPro" id="IPR036653">
    <property type="entry name" value="CinA-like_C"/>
</dbReference>
<dbReference type="Pfam" id="PF00994">
    <property type="entry name" value="MoCF_biosynth"/>
    <property type="match status" value="1"/>
</dbReference>
<dbReference type="InterPro" id="IPR008135">
    <property type="entry name" value="Competence-induced_CinA"/>
</dbReference>
<dbReference type="PANTHER" id="PTHR13939">
    <property type="entry name" value="NICOTINAMIDE-NUCLEOTIDE AMIDOHYDROLASE PNCC"/>
    <property type="match status" value="1"/>
</dbReference>
<dbReference type="PIRSF" id="PIRSF006728">
    <property type="entry name" value="CinA"/>
    <property type="match status" value="1"/>
</dbReference>
<gene>
    <name evidence="3" type="ORF">SAMN02745220_03310</name>
</gene>
<dbReference type="NCBIfam" id="TIGR00199">
    <property type="entry name" value="PncC_domain"/>
    <property type="match status" value="1"/>
</dbReference>
<dbReference type="NCBIfam" id="NF001813">
    <property type="entry name" value="PRK00549.1"/>
    <property type="match status" value="1"/>
</dbReference>
<dbReference type="HAMAP" id="MF_00226_B">
    <property type="entry name" value="CinA_B"/>
    <property type="match status" value="1"/>
</dbReference>
<proteinExistence type="inferred from homology"/>
<dbReference type="SMART" id="SM00852">
    <property type="entry name" value="MoCF_biosynth"/>
    <property type="match status" value="1"/>
</dbReference>
<dbReference type="Gene3D" id="3.90.950.20">
    <property type="entry name" value="CinA-like"/>
    <property type="match status" value="1"/>
</dbReference>
<dbReference type="Proteomes" id="UP000184603">
    <property type="component" value="Unassembled WGS sequence"/>
</dbReference>
<dbReference type="InterPro" id="IPR041424">
    <property type="entry name" value="CinA_KH"/>
</dbReference>
<accession>A0A1M7YCH2</accession>
<dbReference type="InterPro" id="IPR001453">
    <property type="entry name" value="MoaB/Mog_dom"/>
</dbReference>
<dbReference type="SUPFAM" id="SSF142433">
    <property type="entry name" value="CinA-like"/>
    <property type="match status" value="1"/>
</dbReference>
<feature type="domain" description="MoaB/Mog" evidence="2">
    <location>
        <begin position="4"/>
        <end position="169"/>
    </location>
</feature>
<evidence type="ECO:0000256" key="1">
    <source>
        <dbReference type="HAMAP-Rule" id="MF_00226"/>
    </source>
</evidence>
<dbReference type="InterPro" id="IPR008136">
    <property type="entry name" value="CinA_C"/>
</dbReference>
<dbReference type="NCBIfam" id="TIGR00200">
    <property type="entry name" value="cinA_nterm"/>
    <property type="match status" value="1"/>
</dbReference>
<evidence type="ECO:0000259" key="2">
    <source>
        <dbReference type="SMART" id="SM00852"/>
    </source>
</evidence>
<dbReference type="Gene3D" id="3.40.980.10">
    <property type="entry name" value="MoaB/Mog-like domain"/>
    <property type="match status" value="1"/>
</dbReference>
<keyword evidence="4" id="KW-1185">Reference proteome</keyword>
<protein>
    <recommendedName>
        <fullName evidence="1">CinA-like protein</fullName>
    </recommendedName>
</protein>
<reference evidence="3 4" key="1">
    <citation type="submission" date="2016-12" db="EMBL/GenBank/DDBJ databases">
        <authorList>
            <person name="Song W.-J."/>
            <person name="Kurnit D.M."/>
        </authorList>
    </citation>
    <scope>NUCLEOTIDE SEQUENCE [LARGE SCALE GENOMIC DNA]</scope>
    <source>
        <strain evidence="3 4">DSM 18488</strain>
    </source>
</reference>
<dbReference type="AlphaFoldDB" id="A0A1M7YCH2"/>
<dbReference type="OrthoDB" id="9801454at2"/>
<sequence length="412" mass="44838">MRVEIIAIGDELTSGRILNTTSGFAARQLFEAGYEIYAMHTIGDTPALIGEALKRAIERVDAVLVTGGLGMTDDDLTNEAVSMALNRPTMPNLEVLANIRRHLDSITSAPVGQLEKLAWLPEGAEVLNPGSRMAGYMLVHDGTPVYFLPGVPRQMKQLLVEHVLPSLATWGNDHKLSTYQRIFRIFNLPEAEVNRRINTLDLNKAAHIGYYPVFPEVHLSLTIRDREAENAEKLFTSCKKAIDTVLGDAIYGHDRDDMETIVGQLLHEHNLQLAVGESCTGGLIAQRITNVPGSSRYFLGGVVSYANSLKTAYLGVDQRLIDQHGAVSREVAEAMASGVLMKSGADIGLAVTGIAGPEGGTEEKPVGTVYVGIATPGGNWVSKFQFDGDRQQIREMTAQTALDLVRKYLLQS</sequence>
<dbReference type="Pfam" id="PF02464">
    <property type="entry name" value="CinA"/>
    <property type="match status" value="1"/>
</dbReference>
<evidence type="ECO:0000313" key="4">
    <source>
        <dbReference type="Proteomes" id="UP000184603"/>
    </source>
</evidence>
<dbReference type="Gene3D" id="3.30.70.2860">
    <property type="match status" value="1"/>
</dbReference>
<dbReference type="SUPFAM" id="SSF53218">
    <property type="entry name" value="Molybdenum cofactor biosynthesis proteins"/>
    <property type="match status" value="1"/>
</dbReference>
<dbReference type="RefSeq" id="WP_073614774.1">
    <property type="nucleotide sequence ID" value="NZ_FRFE01000017.1"/>
</dbReference>
<dbReference type="Pfam" id="PF18146">
    <property type="entry name" value="CinA_KH"/>
    <property type="match status" value="1"/>
</dbReference>
<dbReference type="EMBL" id="FRFE01000017">
    <property type="protein sequence ID" value="SHO50208.1"/>
    <property type="molecule type" value="Genomic_DNA"/>
</dbReference>
<organism evidence="3 4">
    <name type="scientific">Desulfopila aestuarii DSM 18488</name>
    <dbReference type="NCBI Taxonomy" id="1121416"/>
    <lineage>
        <taxon>Bacteria</taxon>
        <taxon>Pseudomonadati</taxon>
        <taxon>Thermodesulfobacteriota</taxon>
        <taxon>Desulfobulbia</taxon>
        <taxon>Desulfobulbales</taxon>
        <taxon>Desulfocapsaceae</taxon>
        <taxon>Desulfopila</taxon>
    </lineage>
</organism>
<name>A0A1M7YCH2_9BACT</name>
<evidence type="ECO:0000313" key="3">
    <source>
        <dbReference type="EMBL" id="SHO50208.1"/>
    </source>
</evidence>
<comment type="similarity">
    <text evidence="1">Belongs to the CinA family.</text>
</comment>
<dbReference type="STRING" id="1121416.SAMN02745220_03310"/>
<dbReference type="PANTHER" id="PTHR13939:SF0">
    <property type="entry name" value="NMN AMIDOHYDROLASE-LIKE PROTEIN YFAY"/>
    <property type="match status" value="1"/>
</dbReference>
<dbReference type="InterPro" id="IPR036425">
    <property type="entry name" value="MoaB/Mog-like_dom_sf"/>
</dbReference>
<dbReference type="InterPro" id="IPR050101">
    <property type="entry name" value="CinA"/>
</dbReference>
<dbReference type="CDD" id="cd00885">
    <property type="entry name" value="cinA"/>
    <property type="match status" value="1"/>
</dbReference>